<dbReference type="EMBL" id="FLZR02000015">
    <property type="protein sequence ID" value="VUZ99815.1"/>
    <property type="molecule type" value="Genomic_DNA"/>
</dbReference>
<dbReference type="Proteomes" id="UP000220605">
    <property type="component" value="Unassembled WGS sequence"/>
</dbReference>
<protein>
    <submittedName>
        <fullName evidence="2">VIR protein</fullName>
    </submittedName>
</protein>
<dbReference type="VEuPathDB" id="PlasmoDB:PVX_078695"/>
<dbReference type="VEuPathDB" id="PlasmoDB:PVP01_0005290"/>
<accession>A0A565A760</accession>
<organism evidence="2">
    <name type="scientific">Plasmodium vivax</name>
    <name type="common">malaria parasite P. vivax</name>
    <dbReference type="NCBI Taxonomy" id="5855"/>
    <lineage>
        <taxon>Eukaryota</taxon>
        <taxon>Sar</taxon>
        <taxon>Alveolata</taxon>
        <taxon>Apicomplexa</taxon>
        <taxon>Aconoidasida</taxon>
        <taxon>Haemosporida</taxon>
        <taxon>Plasmodiidae</taxon>
        <taxon>Plasmodium</taxon>
        <taxon>Plasmodium (Plasmodium)</taxon>
    </lineage>
</organism>
<feature type="region of interest" description="Disordered" evidence="1">
    <location>
        <begin position="266"/>
        <end position="304"/>
    </location>
</feature>
<evidence type="ECO:0000256" key="1">
    <source>
        <dbReference type="SAM" id="MobiDB-lite"/>
    </source>
</evidence>
<dbReference type="VEuPathDB" id="PlasmoDB:PVPAM_110061300"/>
<reference evidence="2" key="1">
    <citation type="submission" date="2016-07" db="EMBL/GenBank/DDBJ databases">
        <authorList>
            <consortium name="Pathogen Informatics"/>
        </authorList>
    </citation>
    <scope>NUCLEOTIDE SEQUENCE</scope>
</reference>
<dbReference type="InterPro" id="IPR008780">
    <property type="entry name" value="Plasmodium_Vir"/>
</dbReference>
<dbReference type="OrthoDB" id="389219at2759"/>
<dbReference type="VEuPathDB" id="PlasmoDB:PVW1_050046100"/>
<evidence type="ECO:0000313" key="2">
    <source>
        <dbReference type="EMBL" id="VUZ99815.1"/>
    </source>
</evidence>
<name>A0A565A760_PLAVI</name>
<dbReference type="Pfam" id="PF05795">
    <property type="entry name" value="Plasmodium_Vir"/>
    <property type="match status" value="1"/>
</dbReference>
<gene>
    <name evidence="2" type="ORF">PVP01_0005290</name>
</gene>
<proteinExistence type="predicted"/>
<sequence length="406" mass="47104">MAGDEETYKLNDFIVGNDKLNQSNLNTFYQSYFETECDDSKISNSYCYQDIKFGTLPTALSELYRKFERNLILIWDDEENVYENWETDKKKICSYLKYWIYDHSGMSIREKITRNMNAFSKFINLWNEQKEEKCPSCECEFKIKSFSLVKHLKKAYDYFLFLNAYNDTKTISTHIADKNYCKYIDGSKTVYSLYPLICKGGITENCKEFEKYILPYMKNDDENSILCESESTYEPDEEDYQKAQGIPKKLAAIKEKDQEYNAQLAKAEEDDVPVPEATRDDTARAQSQYDRVVSPRLGDRGSGHVLTNNLPGSEGFMPSPDLNTDIQGNGNPIKTITSASLVGVPSIIFLLYKFSPVRTWLDPRIRKTKSDLRNSIQGSNELQSHDYNFDTTNMDFNRFNVGYQSR</sequence>
<dbReference type="AlphaFoldDB" id="A0A565A760"/>